<proteinExistence type="predicted"/>
<dbReference type="EMBL" id="JAHDVG010000463">
    <property type="protein sequence ID" value="KAH1186324.1"/>
    <property type="molecule type" value="Genomic_DNA"/>
</dbReference>
<name>A0A9D3XRM2_9SAUR</name>
<dbReference type="AlphaFoldDB" id="A0A9D3XRM2"/>
<protein>
    <submittedName>
        <fullName evidence="1">Uncharacterized protein</fullName>
    </submittedName>
</protein>
<comment type="caution">
    <text evidence="1">The sequence shown here is derived from an EMBL/GenBank/DDBJ whole genome shotgun (WGS) entry which is preliminary data.</text>
</comment>
<sequence>MQDFFLVFLEQTVCATLHKLNTIISNHSCIPPSLLLDVTSMKIPLIQKLHVLPEQLGNGSVFTLAFSTVPHYSFKGNESITGVKSYPLADPHPKKSCQTKMNVSNDCRGTGNLAESSRFNHSVQ</sequence>
<dbReference type="Proteomes" id="UP000827986">
    <property type="component" value="Unassembled WGS sequence"/>
</dbReference>
<evidence type="ECO:0000313" key="1">
    <source>
        <dbReference type="EMBL" id="KAH1186324.1"/>
    </source>
</evidence>
<reference evidence="1" key="1">
    <citation type="submission" date="2021-09" db="EMBL/GenBank/DDBJ databases">
        <title>The genome of Mauremys mutica provides insights into the evolution of semi-aquatic lifestyle.</title>
        <authorList>
            <person name="Gong S."/>
            <person name="Gao Y."/>
        </authorList>
    </citation>
    <scope>NUCLEOTIDE SEQUENCE</scope>
    <source>
        <strain evidence="1">MM-2020</strain>
        <tissue evidence="1">Muscle</tissue>
    </source>
</reference>
<keyword evidence="2" id="KW-1185">Reference proteome</keyword>
<accession>A0A9D3XRM2</accession>
<organism evidence="1 2">
    <name type="scientific">Mauremys mutica</name>
    <name type="common">yellowpond turtle</name>
    <dbReference type="NCBI Taxonomy" id="74926"/>
    <lineage>
        <taxon>Eukaryota</taxon>
        <taxon>Metazoa</taxon>
        <taxon>Chordata</taxon>
        <taxon>Craniata</taxon>
        <taxon>Vertebrata</taxon>
        <taxon>Euteleostomi</taxon>
        <taxon>Archelosauria</taxon>
        <taxon>Testudinata</taxon>
        <taxon>Testudines</taxon>
        <taxon>Cryptodira</taxon>
        <taxon>Durocryptodira</taxon>
        <taxon>Testudinoidea</taxon>
        <taxon>Geoemydidae</taxon>
        <taxon>Geoemydinae</taxon>
        <taxon>Mauremys</taxon>
    </lineage>
</organism>
<evidence type="ECO:0000313" key="2">
    <source>
        <dbReference type="Proteomes" id="UP000827986"/>
    </source>
</evidence>
<gene>
    <name evidence="1" type="ORF">KIL84_019073</name>
</gene>